<evidence type="ECO:0000313" key="2">
    <source>
        <dbReference type="Proteomes" id="UP000012040"/>
    </source>
</evidence>
<evidence type="ECO:0000313" key="1">
    <source>
        <dbReference type="EMBL" id="AGH94839.1"/>
    </source>
</evidence>
<sequence length="101" mass="11289">MPKFKFDLQAPLDSATAYNKIKTLLSGENDFKKFDPKVSCNFDDPSKKCNIQGSQFKANLAIQPQDSNSSKIAIEVEVPLALSLFKGKIQEAIEKNLKRIL</sequence>
<dbReference type="RefSeq" id="WP_015469329.1">
    <property type="nucleotide sequence ID" value="NC_020813.1"/>
</dbReference>
<keyword evidence="2" id="KW-1185">Reference proteome</keyword>
<reference evidence="1 2" key="1">
    <citation type="journal article" date="2013" name="ISME J.">
        <title>By their genes ye shall know them: genomic signatures of predatory bacteria.</title>
        <authorList>
            <person name="Pasternak Z."/>
            <person name="Pietrokovski S."/>
            <person name="Rotem O."/>
            <person name="Gophna U."/>
            <person name="Lurie-Weinberger M.N."/>
            <person name="Jurkevitch E."/>
        </authorList>
    </citation>
    <scope>NUCLEOTIDE SEQUENCE [LARGE SCALE GENOMIC DNA]</scope>
    <source>
        <strain evidence="1 2">JSS</strain>
    </source>
</reference>
<dbReference type="Pfam" id="PF09650">
    <property type="entry name" value="PHA_gran_rgn"/>
    <property type="match status" value="1"/>
</dbReference>
<proteinExistence type="predicted"/>
<name>M4VNY2_9BACT</name>
<dbReference type="InterPro" id="IPR013433">
    <property type="entry name" value="PHA_gran_rgn"/>
</dbReference>
<dbReference type="KEGG" id="bex:A11Q_619"/>
<dbReference type="HOGENOM" id="CLU_2285936_0_0_7"/>
<evidence type="ECO:0008006" key="3">
    <source>
        <dbReference type="Google" id="ProtNLM"/>
    </source>
</evidence>
<gene>
    <name evidence="1" type="ORF">A11Q_619</name>
</gene>
<dbReference type="EMBL" id="CP003537">
    <property type="protein sequence ID" value="AGH94839.1"/>
    <property type="molecule type" value="Genomic_DNA"/>
</dbReference>
<dbReference type="OrthoDB" id="5295125at2"/>
<dbReference type="Proteomes" id="UP000012040">
    <property type="component" value="Chromosome"/>
</dbReference>
<dbReference type="eggNOG" id="ENOG5031V9U">
    <property type="taxonomic scope" value="Bacteria"/>
</dbReference>
<dbReference type="PATRIC" id="fig|1184267.3.peg.629"/>
<organism evidence="1 2">
    <name type="scientific">Pseudobdellovibrio exovorus JSS</name>
    <dbReference type="NCBI Taxonomy" id="1184267"/>
    <lineage>
        <taxon>Bacteria</taxon>
        <taxon>Pseudomonadati</taxon>
        <taxon>Bdellovibrionota</taxon>
        <taxon>Bdellovibrionia</taxon>
        <taxon>Bdellovibrionales</taxon>
        <taxon>Pseudobdellovibrionaceae</taxon>
        <taxon>Pseudobdellovibrio</taxon>
    </lineage>
</organism>
<dbReference type="AlphaFoldDB" id="M4VNY2"/>
<protein>
    <recommendedName>
        <fullName evidence="3">Polyhydroxyalkanoic acid system protein</fullName>
    </recommendedName>
</protein>
<dbReference type="STRING" id="1184267.A11Q_619"/>
<accession>M4VNY2</accession>